<dbReference type="Pfam" id="PF02223">
    <property type="entry name" value="Thymidylate_kin"/>
    <property type="match status" value="1"/>
</dbReference>
<organism evidence="12 13">
    <name type="scientific">Methanosalsum natronophilum</name>
    <dbReference type="NCBI Taxonomy" id="768733"/>
    <lineage>
        <taxon>Archaea</taxon>
        <taxon>Methanobacteriati</taxon>
        <taxon>Methanobacteriota</taxon>
        <taxon>Stenosarchaea group</taxon>
        <taxon>Methanomicrobia</taxon>
        <taxon>Methanosarcinales</taxon>
        <taxon>Methanosarcinaceae</taxon>
        <taxon>Methanosalsum</taxon>
    </lineage>
</organism>
<gene>
    <name evidence="12" type="ORF">D5R95_02130</name>
</gene>
<dbReference type="EMBL" id="QZAB01000146">
    <property type="protein sequence ID" value="RQD89565.1"/>
    <property type="molecule type" value="Genomic_DNA"/>
</dbReference>
<dbReference type="GO" id="GO:0006235">
    <property type="term" value="P:dTTP biosynthetic process"/>
    <property type="evidence" value="ECO:0007669"/>
    <property type="project" value="TreeGrafter"/>
</dbReference>
<accession>A0A3R7YJB5</accession>
<dbReference type="InterPro" id="IPR027417">
    <property type="entry name" value="P-loop_NTPase"/>
</dbReference>
<sequence length="186" mass="21513">MKGKLITFEGIDGAGKSTVISTLRRLEEMKDVIFTREPTETWLGEMVERAIKSDTNELVELFLFTADHAQHVSDVIKPALEERKCVISDRYSDSTYAYQGMTLQSMFQYPMDWARNIRSEWTVLPDKTILFDIEPEIAVKRCFSRGQQIKFEKIDFLKGVRSNYLKLASEEPDRFIVIDSSKPSIE</sequence>
<dbReference type="HAMAP" id="MF_00165">
    <property type="entry name" value="Thymidylate_kinase"/>
    <property type="match status" value="1"/>
</dbReference>
<evidence type="ECO:0000313" key="13">
    <source>
        <dbReference type="Proteomes" id="UP000284763"/>
    </source>
</evidence>
<dbReference type="PANTHER" id="PTHR10344:SF4">
    <property type="entry name" value="UMP-CMP KINASE 2, MITOCHONDRIAL"/>
    <property type="match status" value="1"/>
</dbReference>
<protein>
    <recommendedName>
        <fullName evidence="3">Probable thymidylate kinase</fullName>
        <ecNumber evidence="2">2.7.4.9</ecNumber>
    </recommendedName>
    <alternativeName>
        <fullName evidence="9">dTMP kinase</fullName>
    </alternativeName>
</protein>
<evidence type="ECO:0000313" key="12">
    <source>
        <dbReference type="EMBL" id="RQD89565.1"/>
    </source>
</evidence>
<dbReference type="EC" id="2.7.4.9" evidence="2"/>
<evidence type="ECO:0000256" key="2">
    <source>
        <dbReference type="ARBA" id="ARBA00012980"/>
    </source>
</evidence>
<evidence type="ECO:0000256" key="4">
    <source>
        <dbReference type="ARBA" id="ARBA00022679"/>
    </source>
</evidence>
<dbReference type="PROSITE" id="PS01331">
    <property type="entry name" value="THYMIDYLATE_KINASE"/>
    <property type="match status" value="1"/>
</dbReference>
<name>A0A3R7YJB5_9EURY</name>
<keyword evidence="7 12" id="KW-0418">Kinase</keyword>
<dbReference type="Gene3D" id="3.40.50.300">
    <property type="entry name" value="P-loop containing nucleotide triphosphate hydrolases"/>
    <property type="match status" value="1"/>
</dbReference>
<dbReference type="InterPro" id="IPR018095">
    <property type="entry name" value="Thymidylate_kin_CS"/>
</dbReference>
<dbReference type="GO" id="GO:0004798">
    <property type="term" value="F:dTMP kinase activity"/>
    <property type="evidence" value="ECO:0007669"/>
    <property type="project" value="UniProtKB-EC"/>
</dbReference>
<keyword evidence="6" id="KW-0547">Nucleotide-binding</keyword>
<evidence type="ECO:0000256" key="5">
    <source>
        <dbReference type="ARBA" id="ARBA00022727"/>
    </source>
</evidence>
<dbReference type="SUPFAM" id="SSF52540">
    <property type="entry name" value="P-loop containing nucleoside triphosphate hydrolases"/>
    <property type="match status" value="1"/>
</dbReference>
<dbReference type="Proteomes" id="UP000284763">
    <property type="component" value="Unassembled WGS sequence"/>
</dbReference>
<feature type="non-terminal residue" evidence="12">
    <location>
        <position position="186"/>
    </location>
</feature>
<dbReference type="FunFam" id="3.40.50.300:FF:000225">
    <property type="entry name" value="Thymidylate kinase"/>
    <property type="match status" value="1"/>
</dbReference>
<evidence type="ECO:0000256" key="8">
    <source>
        <dbReference type="ARBA" id="ARBA00022840"/>
    </source>
</evidence>
<dbReference type="AlphaFoldDB" id="A0A3R7YJB5"/>
<evidence type="ECO:0000256" key="7">
    <source>
        <dbReference type="ARBA" id="ARBA00022777"/>
    </source>
</evidence>
<evidence type="ECO:0000256" key="6">
    <source>
        <dbReference type="ARBA" id="ARBA00022741"/>
    </source>
</evidence>
<dbReference type="CDD" id="cd01672">
    <property type="entry name" value="TMPK"/>
    <property type="match status" value="1"/>
</dbReference>
<dbReference type="GO" id="GO:0005737">
    <property type="term" value="C:cytoplasm"/>
    <property type="evidence" value="ECO:0007669"/>
    <property type="project" value="TreeGrafter"/>
</dbReference>
<dbReference type="GO" id="GO:0006227">
    <property type="term" value="P:dUDP biosynthetic process"/>
    <property type="evidence" value="ECO:0007669"/>
    <property type="project" value="TreeGrafter"/>
</dbReference>
<dbReference type="NCBIfam" id="TIGR00041">
    <property type="entry name" value="DTMP_kinase"/>
    <property type="match status" value="1"/>
</dbReference>
<keyword evidence="4 12" id="KW-0808">Transferase</keyword>
<comment type="caution">
    <text evidence="12">The sequence shown here is derived from an EMBL/GenBank/DDBJ whole genome shotgun (WGS) entry which is preliminary data.</text>
</comment>
<keyword evidence="5" id="KW-0545">Nucleotide biosynthesis</keyword>
<comment type="catalytic activity">
    <reaction evidence="10">
        <text>dTMP + ATP = dTDP + ADP</text>
        <dbReference type="Rhea" id="RHEA:13517"/>
        <dbReference type="ChEBI" id="CHEBI:30616"/>
        <dbReference type="ChEBI" id="CHEBI:58369"/>
        <dbReference type="ChEBI" id="CHEBI:63528"/>
        <dbReference type="ChEBI" id="CHEBI:456216"/>
        <dbReference type="EC" id="2.7.4.9"/>
    </reaction>
</comment>
<evidence type="ECO:0000259" key="11">
    <source>
        <dbReference type="Pfam" id="PF02223"/>
    </source>
</evidence>
<evidence type="ECO:0000256" key="1">
    <source>
        <dbReference type="ARBA" id="ARBA00009776"/>
    </source>
</evidence>
<proteinExistence type="inferred from homology"/>
<evidence type="ECO:0000256" key="3">
    <source>
        <dbReference type="ARBA" id="ARBA00013355"/>
    </source>
</evidence>
<reference evidence="12 13" key="1">
    <citation type="submission" date="2018-08" db="EMBL/GenBank/DDBJ databases">
        <title>The metabolism and importance of syntrophic acetate oxidation coupled to methane or sulfide production in haloalkaline environments.</title>
        <authorList>
            <person name="Timmers P.H.A."/>
            <person name="Vavourakis C.D."/>
            <person name="Sorokin D.Y."/>
            <person name="Sinninghe Damste J.S."/>
            <person name="Muyzer G."/>
            <person name="Stams A.J.M."/>
            <person name="Plugge C.M."/>
        </authorList>
    </citation>
    <scope>NUCLEOTIDE SEQUENCE [LARGE SCALE GENOMIC DNA]</scope>
    <source>
        <strain evidence="12">MSAO_Arc3</strain>
    </source>
</reference>
<feature type="domain" description="Thymidylate kinase-like" evidence="11">
    <location>
        <begin position="8"/>
        <end position="183"/>
    </location>
</feature>
<dbReference type="InterPro" id="IPR018094">
    <property type="entry name" value="Thymidylate_kinase"/>
</dbReference>
<dbReference type="GO" id="GO:0006233">
    <property type="term" value="P:dTDP biosynthetic process"/>
    <property type="evidence" value="ECO:0007669"/>
    <property type="project" value="InterPro"/>
</dbReference>
<comment type="similarity">
    <text evidence="1">Belongs to the thymidylate kinase family.</text>
</comment>
<dbReference type="InterPro" id="IPR039430">
    <property type="entry name" value="Thymidylate_kin-like_dom"/>
</dbReference>
<keyword evidence="8" id="KW-0067">ATP-binding</keyword>
<evidence type="ECO:0000256" key="10">
    <source>
        <dbReference type="ARBA" id="ARBA00048743"/>
    </source>
</evidence>
<dbReference type="PANTHER" id="PTHR10344">
    <property type="entry name" value="THYMIDYLATE KINASE"/>
    <property type="match status" value="1"/>
</dbReference>
<dbReference type="GO" id="GO:0005524">
    <property type="term" value="F:ATP binding"/>
    <property type="evidence" value="ECO:0007669"/>
    <property type="project" value="UniProtKB-KW"/>
</dbReference>
<evidence type="ECO:0000256" key="9">
    <source>
        <dbReference type="ARBA" id="ARBA00029962"/>
    </source>
</evidence>